<dbReference type="AlphaFoldDB" id="A0A9P6DH92"/>
<comment type="caution">
    <text evidence="1">The sequence shown here is derived from an EMBL/GenBank/DDBJ whole genome shotgun (WGS) entry which is preliminary data.</text>
</comment>
<accession>A0A9P6DH92</accession>
<organism evidence="1 2">
    <name type="scientific">Hydnum rufescens UP504</name>
    <dbReference type="NCBI Taxonomy" id="1448309"/>
    <lineage>
        <taxon>Eukaryota</taxon>
        <taxon>Fungi</taxon>
        <taxon>Dikarya</taxon>
        <taxon>Basidiomycota</taxon>
        <taxon>Agaricomycotina</taxon>
        <taxon>Agaricomycetes</taxon>
        <taxon>Cantharellales</taxon>
        <taxon>Hydnaceae</taxon>
        <taxon>Hydnum</taxon>
    </lineage>
</organism>
<proteinExistence type="predicted"/>
<gene>
    <name evidence="1" type="ORF">BS47DRAFT_660577</name>
</gene>
<evidence type="ECO:0000313" key="2">
    <source>
        <dbReference type="Proteomes" id="UP000886523"/>
    </source>
</evidence>
<reference evidence="1" key="1">
    <citation type="journal article" date="2020" name="Nat. Commun.">
        <title>Large-scale genome sequencing of mycorrhizal fungi provides insights into the early evolution of symbiotic traits.</title>
        <authorList>
            <person name="Miyauchi S."/>
            <person name="Kiss E."/>
            <person name="Kuo A."/>
            <person name="Drula E."/>
            <person name="Kohler A."/>
            <person name="Sanchez-Garcia M."/>
            <person name="Morin E."/>
            <person name="Andreopoulos B."/>
            <person name="Barry K.W."/>
            <person name="Bonito G."/>
            <person name="Buee M."/>
            <person name="Carver A."/>
            <person name="Chen C."/>
            <person name="Cichocki N."/>
            <person name="Clum A."/>
            <person name="Culley D."/>
            <person name="Crous P.W."/>
            <person name="Fauchery L."/>
            <person name="Girlanda M."/>
            <person name="Hayes R.D."/>
            <person name="Keri Z."/>
            <person name="LaButti K."/>
            <person name="Lipzen A."/>
            <person name="Lombard V."/>
            <person name="Magnuson J."/>
            <person name="Maillard F."/>
            <person name="Murat C."/>
            <person name="Nolan M."/>
            <person name="Ohm R.A."/>
            <person name="Pangilinan J."/>
            <person name="Pereira M.F."/>
            <person name="Perotto S."/>
            <person name="Peter M."/>
            <person name="Pfister S."/>
            <person name="Riley R."/>
            <person name="Sitrit Y."/>
            <person name="Stielow J.B."/>
            <person name="Szollosi G."/>
            <person name="Zifcakova L."/>
            <person name="Stursova M."/>
            <person name="Spatafora J.W."/>
            <person name="Tedersoo L."/>
            <person name="Vaario L.M."/>
            <person name="Yamada A."/>
            <person name="Yan M."/>
            <person name="Wang P."/>
            <person name="Xu J."/>
            <person name="Bruns T."/>
            <person name="Baldrian P."/>
            <person name="Vilgalys R."/>
            <person name="Dunand C."/>
            <person name="Henrissat B."/>
            <person name="Grigoriev I.V."/>
            <person name="Hibbett D."/>
            <person name="Nagy L.G."/>
            <person name="Martin F.M."/>
        </authorList>
    </citation>
    <scope>NUCLEOTIDE SEQUENCE</scope>
    <source>
        <strain evidence="1">UP504</strain>
    </source>
</reference>
<name>A0A9P6DH92_9AGAM</name>
<dbReference type="EMBL" id="MU129211">
    <property type="protein sequence ID" value="KAF9504591.1"/>
    <property type="molecule type" value="Genomic_DNA"/>
</dbReference>
<evidence type="ECO:0000313" key="1">
    <source>
        <dbReference type="EMBL" id="KAF9504591.1"/>
    </source>
</evidence>
<protein>
    <submittedName>
        <fullName evidence="1">Uncharacterized protein</fullName>
    </submittedName>
</protein>
<sequence length="78" mass="8560">MGRAYQEMFLILFGVGGFQGNGYCLSQHSNRYDSKAGSRGFQYGMPKLSVASPPFISQAPVGRLAPDCTHRQSSSLWL</sequence>
<keyword evidence="2" id="KW-1185">Reference proteome</keyword>
<dbReference type="Proteomes" id="UP000886523">
    <property type="component" value="Unassembled WGS sequence"/>
</dbReference>